<dbReference type="InterPro" id="IPR036734">
    <property type="entry name" value="Neur_chan_lig-bd_sf"/>
</dbReference>
<dbReference type="GO" id="GO:0005230">
    <property type="term" value="F:extracellular ligand-gated monoatomic ion channel activity"/>
    <property type="evidence" value="ECO:0007669"/>
    <property type="project" value="InterPro"/>
</dbReference>
<evidence type="ECO:0000259" key="2">
    <source>
        <dbReference type="Pfam" id="PF02931"/>
    </source>
</evidence>
<accession>A0A914PMI1</accession>
<protein>
    <submittedName>
        <fullName evidence="4">Neurotransmitter-gated ion-channel ligand-binding domain-containing protein</fullName>
    </submittedName>
</protein>
<dbReference type="SUPFAM" id="SSF63712">
    <property type="entry name" value="Nicotinic receptor ligand binding domain-like"/>
    <property type="match status" value="1"/>
</dbReference>
<feature type="domain" description="Neurotransmitter-gated ion-channel ligand-binding" evidence="2">
    <location>
        <begin position="62"/>
        <end position="101"/>
    </location>
</feature>
<feature type="chain" id="PRO_5036884788" evidence="1">
    <location>
        <begin position="22"/>
        <end position="103"/>
    </location>
</feature>
<keyword evidence="3" id="KW-1185">Reference proteome</keyword>
<evidence type="ECO:0000313" key="4">
    <source>
        <dbReference type="WBParaSite" id="PDA_v2.g19696.t1"/>
    </source>
</evidence>
<dbReference type="WBParaSite" id="PDA_v2.g19696.t1">
    <property type="protein sequence ID" value="PDA_v2.g19696.t1"/>
    <property type="gene ID" value="PDA_v2.g19696"/>
</dbReference>
<sequence length="103" mass="12674">MRYHEFLFLIFFCCKNFFIHASPEESDLYLDLLKEYYPYERPVEHSRDNVTVYVGLILQQIVDVTWFDYRLRWDPSNYAGITEVRFRRNQIWTPGAFLFKNIF</sequence>
<dbReference type="Gene3D" id="2.70.170.10">
    <property type="entry name" value="Neurotransmitter-gated ion-channel ligand-binding domain"/>
    <property type="match status" value="1"/>
</dbReference>
<dbReference type="InterPro" id="IPR006202">
    <property type="entry name" value="Neur_chan_lig-bd"/>
</dbReference>
<evidence type="ECO:0000313" key="3">
    <source>
        <dbReference type="Proteomes" id="UP000887578"/>
    </source>
</evidence>
<dbReference type="Pfam" id="PF02931">
    <property type="entry name" value="Neur_chan_LBD"/>
    <property type="match status" value="1"/>
</dbReference>
<evidence type="ECO:0000256" key="1">
    <source>
        <dbReference type="SAM" id="SignalP"/>
    </source>
</evidence>
<dbReference type="AlphaFoldDB" id="A0A914PMI1"/>
<name>A0A914PMI1_9BILA</name>
<dbReference type="Proteomes" id="UP000887578">
    <property type="component" value="Unplaced"/>
</dbReference>
<reference evidence="4" key="1">
    <citation type="submission" date="2022-11" db="UniProtKB">
        <authorList>
            <consortium name="WormBaseParasite"/>
        </authorList>
    </citation>
    <scope>IDENTIFICATION</scope>
</reference>
<keyword evidence="1" id="KW-0732">Signal</keyword>
<feature type="signal peptide" evidence="1">
    <location>
        <begin position="1"/>
        <end position="21"/>
    </location>
</feature>
<organism evidence="3 4">
    <name type="scientific">Panagrolaimus davidi</name>
    <dbReference type="NCBI Taxonomy" id="227884"/>
    <lineage>
        <taxon>Eukaryota</taxon>
        <taxon>Metazoa</taxon>
        <taxon>Ecdysozoa</taxon>
        <taxon>Nematoda</taxon>
        <taxon>Chromadorea</taxon>
        <taxon>Rhabditida</taxon>
        <taxon>Tylenchina</taxon>
        <taxon>Panagrolaimomorpha</taxon>
        <taxon>Panagrolaimoidea</taxon>
        <taxon>Panagrolaimidae</taxon>
        <taxon>Panagrolaimus</taxon>
    </lineage>
</organism>
<dbReference type="GO" id="GO:0016020">
    <property type="term" value="C:membrane"/>
    <property type="evidence" value="ECO:0007669"/>
    <property type="project" value="InterPro"/>
</dbReference>
<proteinExistence type="predicted"/>